<dbReference type="STRING" id="589385.SAMN05421504_107104"/>
<feature type="transmembrane region" description="Helical" evidence="1">
    <location>
        <begin position="481"/>
        <end position="501"/>
    </location>
</feature>
<sequence>MVGVFVGMKLRVMRHALRGNRAIGTILGGVVGLAAAVATLSYGAVSFADPGTSVDLLASIYALWLLGWILGPVLMGGDESLRPEHFSLLPLSGRKLATGLLAASFVGVTTVVSLVAFAGLFVYGQRLGGGAALVGLVFTVLQLVLAVLLYRVVTGLLGALLSTRKGKDLALVVVALLTLSGVALQYVLHTLGPAIIDGQASELTSVTRALPSGWGAVAVRAAGDGQWTTVLLLAAAMVVLLAGLLLAWAKLLARRVTHPAYHGVAKSRAKRTGRALLPATPLGAVVGKELRSWWRDARRRTTMFSAMLVGPVIMIGPSLYDGSAATFASGAGVCLAFYVPLYTGNLYGFDGSGFWHTLLTPGAIRADVRGRQLAWLLIVGSVGLACCLVLPAATGHPSTYPLVLSLFAVLVLAGAGSVALQSAMAPYPLPDQRKTSNPFATGGNAGCAKILPLLGMELLAALTTIPVIILEVFGRTQDLPVLRWLEIPVGIAIGGAFYWYWGKSAVARLTATGPEILAELRVSV</sequence>
<keyword evidence="3" id="KW-1185">Reference proteome</keyword>
<evidence type="ECO:0000313" key="2">
    <source>
        <dbReference type="EMBL" id="SDY83095.1"/>
    </source>
</evidence>
<feature type="transmembrane region" description="Helical" evidence="1">
    <location>
        <begin position="96"/>
        <end position="123"/>
    </location>
</feature>
<name>A0A1H3N3N9_9PSEU</name>
<protein>
    <submittedName>
        <fullName evidence="2">ABC-2 type transport system permease protein</fullName>
    </submittedName>
</protein>
<feature type="transmembrane region" description="Helical" evidence="1">
    <location>
        <begin position="21"/>
        <end position="44"/>
    </location>
</feature>
<feature type="transmembrane region" description="Helical" evidence="1">
    <location>
        <begin position="301"/>
        <end position="320"/>
    </location>
</feature>
<reference evidence="2 3" key="1">
    <citation type="submission" date="2016-10" db="EMBL/GenBank/DDBJ databases">
        <authorList>
            <person name="de Groot N.N."/>
        </authorList>
    </citation>
    <scope>NUCLEOTIDE SEQUENCE [LARGE SCALE GENOMIC DNA]</scope>
    <source>
        <strain evidence="2 3">CPCC 202699</strain>
    </source>
</reference>
<dbReference type="AlphaFoldDB" id="A0A1H3N3N9"/>
<keyword evidence="1" id="KW-1133">Transmembrane helix</keyword>
<dbReference type="OrthoDB" id="2955510at2"/>
<dbReference type="RefSeq" id="WP_091294464.1">
    <property type="nucleotide sequence ID" value="NZ_FNON01000007.1"/>
</dbReference>
<feature type="transmembrane region" description="Helical" evidence="1">
    <location>
        <begin position="230"/>
        <end position="249"/>
    </location>
</feature>
<feature type="transmembrane region" description="Helical" evidence="1">
    <location>
        <begin position="326"/>
        <end position="349"/>
    </location>
</feature>
<accession>A0A1H3N3N9</accession>
<proteinExistence type="predicted"/>
<feature type="transmembrane region" description="Helical" evidence="1">
    <location>
        <begin position="400"/>
        <end position="429"/>
    </location>
</feature>
<evidence type="ECO:0000256" key="1">
    <source>
        <dbReference type="SAM" id="Phobius"/>
    </source>
</evidence>
<organism evidence="2 3">
    <name type="scientific">Amycolatopsis xylanica</name>
    <dbReference type="NCBI Taxonomy" id="589385"/>
    <lineage>
        <taxon>Bacteria</taxon>
        <taxon>Bacillati</taxon>
        <taxon>Actinomycetota</taxon>
        <taxon>Actinomycetes</taxon>
        <taxon>Pseudonocardiales</taxon>
        <taxon>Pseudonocardiaceae</taxon>
        <taxon>Amycolatopsis</taxon>
    </lineage>
</organism>
<feature type="transmembrane region" description="Helical" evidence="1">
    <location>
        <begin position="56"/>
        <end position="75"/>
    </location>
</feature>
<feature type="transmembrane region" description="Helical" evidence="1">
    <location>
        <begin position="169"/>
        <end position="188"/>
    </location>
</feature>
<feature type="transmembrane region" description="Helical" evidence="1">
    <location>
        <begin position="129"/>
        <end position="149"/>
    </location>
</feature>
<keyword evidence="1" id="KW-0812">Transmembrane</keyword>
<evidence type="ECO:0000313" key="3">
    <source>
        <dbReference type="Proteomes" id="UP000199515"/>
    </source>
</evidence>
<feature type="transmembrane region" description="Helical" evidence="1">
    <location>
        <begin position="450"/>
        <end position="469"/>
    </location>
</feature>
<gene>
    <name evidence="2" type="ORF">SAMN05421504_107104</name>
</gene>
<dbReference type="Proteomes" id="UP000199515">
    <property type="component" value="Unassembled WGS sequence"/>
</dbReference>
<dbReference type="EMBL" id="FNON01000007">
    <property type="protein sequence ID" value="SDY83095.1"/>
    <property type="molecule type" value="Genomic_DNA"/>
</dbReference>
<keyword evidence="1" id="KW-0472">Membrane</keyword>
<feature type="transmembrane region" description="Helical" evidence="1">
    <location>
        <begin position="373"/>
        <end position="394"/>
    </location>
</feature>